<evidence type="ECO:0000256" key="3">
    <source>
        <dbReference type="ARBA" id="ARBA00022839"/>
    </source>
</evidence>
<comment type="caution">
    <text evidence="6">The sequence shown here is derived from an EMBL/GenBank/DDBJ whole genome shotgun (WGS) entry which is preliminary data.</text>
</comment>
<feature type="region of interest" description="Disordered" evidence="4">
    <location>
        <begin position="297"/>
        <end position="331"/>
    </location>
</feature>
<dbReference type="SUPFAM" id="SSF53098">
    <property type="entry name" value="Ribonuclease H-like"/>
    <property type="match status" value="1"/>
</dbReference>
<evidence type="ECO:0000256" key="2">
    <source>
        <dbReference type="ARBA" id="ARBA00022801"/>
    </source>
</evidence>
<feature type="domain" description="Exonuclease" evidence="5">
    <location>
        <begin position="2"/>
        <end position="187"/>
    </location>
</feature>
<dbReference type="RefSeq" id="WP_349134916.1">
    <property type="nucleotide sequence ID" value="NZ_JBBMFF010000139.1"/>
</dbReference>
<dbReference type="PANTHER" id="PTHR23044:SF61">
    <property type="entry name" value="3'-5' EXORIBONUCLEASE 1-RELATED"/>
    <property type="match status" value="1"/>
</dbReference>
<evidence type="ECO:0000313" key="6">
    <source>
        <dbReference type="EMBL" id="MEQ2510211.1"/>
    </source>
</evidence>
<dbReference type="SMART" id="SM00479">
    <property type="entry name" value="EXOIII"/>
    <property type="match status" value="1"/>
</dbReference>
<dbReference type="InterPro" id="IPR036397">
    <property type="entry name" value="RNaseH_sf"/>
</dbReference>
<keyword evidence="7" id="KW-1185">Reference proteome</keyword>
<dbReference type="InterPro" id="IPR051274">
    <property type="entry name" value="3-5_Exoribonuclease"/>
</dbReference>
<evidence type="ECO:0000256" key="1">
    <source>
        <dbReference type="ARBA" id="ARBA00022722"/>
    </source>
</evidence>
<keyword evidence="2 6" id="KW-0378">Hydrolase</keyword>
<dbReference type="GO" id="GO:0004527">
    <property type="term" value="F:exonuclease activity"/>
    <property type="evidence" value="ECO:0007669"/>
    <property type="project" value="UniProtKB-KW"/>
</dbReference>
<dbReference type="PANTHER" id="PTHR23044">
    <property type="entry name" value="3'-5' EXONUCLEASE ERI1-RELATED"/>
    <property type="match status" value="1"/>
</dbReference>
<proteinExistence type="predicted"/>
<dbReference type="Pfam" id="PF00929">
    <property type="entry name" value="RNase_T"/>
    <property type="match status" value="1"/>
</dbReference>
<keyword evidence="1" id="KW-0540">Nuclease</keyword>
<accession>A0ABV1G496</accession>
<gene>
    <name evidence="6" type="ORF">WMO66_02940</name>
</gene>
<dbReference type="Proteomes" id="UP001491552">
    <property type="component" value="Unassembled WGS sequence"/>
</dbReference>
<sequence>MQYIVLDMEWNQPWPGSYAAQKVLPVQIHGEIIQIGAVRLLETGKIADEFQVLVRPKYYKKLNSRVSKLTGLRDARLREEGLSFPEALERFRDWIGGPCIFLTWGFDDITVLEDNILLHDGEPDWITQWYNAQMIFNAQTGCGNTQKALSTAMELLGIEPSRPAHDALGDAYHTAIICSRLDLPRGIAEYKQALQSHADGFHGDPPAGCISRSVFHGYATREAAIEAMTSRENHCPKCGKSMRNGRWISQQGHRYMAMAECPEHGRYLVRIRISDEPGGTQRASRLVYEGNSEAAQKYDTLAARPSAARRRRRRRSARRSSAAESGKQETK</sequence>
<keyword evidence="3 6" id="KW-0269">Exonuclease</keyword>
<dbReference type="InterPro" id="IPR047201">
    <property type="entry name" value="ERI-1_3'hExo-like"/>
</dbReference>
<evidence type="ECO:0000256" key="4">
    <source>
        <dbReference type="SAM" id="MobiDB-lite"/>
    </source>
</evidence>
<evidence type="ECO:0000259" key="5">
    <source>
        <dbReference type="SMART" id="SM00479"/>
    </source>
</evidence>
<dbReference type="InterPro" id="IPR013520">
    <property type="entry name" value="Ribonucl_H"/>
</dbReference>
<feature type="compositionally biased region" description="Basic residues" evidence="4">
    <location>
        <begin position="307"/>
        <end position="318"/>
    </location>
</feature>
<organism evidence="6 7">
    <name type="scientific">Faecousia intestinalis</name>
    <dbReference type="NCBI Taxonomy" id="3133167"/>
    <lineage>
        <taxon>Bacteria</taxon>
        <taxon>Bacillati</taxon>
        <taxon>Bacillota</taxon>
        <taxon>Clostridia</taxon>
        <taxon>Eubacteriales</taxon>
        <taxon>Oscillospiraceae</taxon>
        <taxon>Faecousia</taxon>
    </lineage>
</organism>
<reference evidence="6 7" key="1">
    <citation type="submission" date="2024-03" db="EMBL/GenBank/DDBJ databases">
        <title>Human intestinal bacterial collection.</title>
        <authorList>
            <person name="Pauvert C."/>
            <person name="Hitch T.C.A."/>
            <person name="Clavel T."/>
        </authorList>
    </citation>
    <scope>NUCLEOTIDE SEQUENCE [LARGE SCALE GENOMIC DNA]</scope>
    <source>
        <strain evidence="6 7">CLA-AA-H192</strain>
    </source>
</reference>
<dbReference type="EMBL" id="JBBMFF010000139">
    <property type="protein sequence ID" value="MEQ2510211.1"/>
    <property type="molecule type" value="Genomic_DNA"/>
</dbReference>
<protein>
    <submittedName>
        <fullName evidence="6">3'-5' exonuclease</fullName>
        <ecNumber evidence="6">3.1.-.-</ecNumber>
    </submittedName>
</protein>
<dbReference type="CDD" id="cd06133">
    <property type="entry name" value="ERI-1_3'hExo_like"/>
    <property type="match status" value="1"/>
</dbReference>
<dbReference type="Gene3D" id="3.30.420.10">
    <property type="entry name" value="Ribonuclease H-like superfamily/Ribonuclease H"/>
    <property type="match status" value="1"/>
</dbReference>
<evidence type="ECO:0000313" key="7">
    <source>
        <dbReference type="Proteomes" id="UP001491552"/>
    </source>
</evidence>
<name>A0ABV1G496_9FIRM</name>
<dbReference type="EC" id="3.1.-.-" evidence="6"/>
<dbReference type="InterPro" id="IPR012337">
    <property type="entry name" value="RNaseH-like_sf"/>
</dbReference>